<dbReference type="GO" id="GO:0005886">
    <property type="term" value="C:plasma membrane"/>
    <property type="evidence" value="ECO:0007669"/>
    <property type="project" value="TreeGrafter"/>
</dbReference>
<dbReference type="CDD" id="cd05305">
    <property type="entry name" value="L-AlaDH"/>
    <property type="match status" value="1"/>
</dbReference>
<comment type="caution">
    <text evidence="11">The sequence shown here is derived from an EMBL/GenBank/DDBJ whole genome shotgun (WGS) entry which is preliminary data.</text>
</comment>
<feature type="binding site" evidence="7">
    <location>
        <position position="75"/>
    </location>
    <ligand>
        <name>substrate</name>
    </ligand>
</feature>
<feature type="active site" description="Proton donor/acceptor" evidence="6">
    <location>
        <position position="96"/>
    </location>
</feature>
<dbReference type="SMART" id="SM01003">
    <property type="entry name" value="AlaDh_PNT_N"/>
    <property type="match status" value="1"/>
</dbReference>
<feature type="binding site" evidence="8">
    <location>
        <position position="200"/>
    </location>
    <ligand>
        <name>NAD(+)</name>
        <dbReference type="ChEBI" id="CHEBI:57540"/>
    </ligand>
</feature>
<feature type="binding site" evidence="8">
    <location>
        <position position="136"/>
    </location>
    <ligand>
        <name>NAD(+)</name>
        <dbReference type="ChEBI" id="CHEBI:57540"/>
    </ligand>
</feature>
<dbReference type="FunFam" id="3.40.50.720:FF:000049">
    <property type="entry name" value="Alanine dehydrogenase"/>
    <property type="match status" value="1"/>
</dbReference>
<dbReference type="InterPro" id="IPR008141">
    <property type="entry name" value="Ala_DH"/>
</dbReference>
<keyword evidence="12" id="KW-1185">Reference proteome</keyword>
<evidence type="ECO:0000256" key="2">
    <source>
        <dbReference type="ARBA" id="ARBA00012897"/>
    </source>
</evidence>
<reference evidence="11 12" key="1">
    <citation type="submission" date="2018-11" db="EMBL/GenBank/DDBJ databases">
        <title>The draft genome sequence of Amphritea balenae JAMM 1525T.</title>
        <authorList>
            <person name="Fang Z."/>
            <person name="Zhang Y."/>
            <person name="Han X."/>
        </authorList>
    </citation>
    <scope>NUCLEOTIDE SEQUENCE [LARGE SCALE GENOMIC DNA]</scope>
    <source>
        <strain evidence="11 12">JAMM 1525</strain>
    </source>
</reference>
<dbReference type="Pfam" id="PF01262">
    <property type="entry name" value="AlaDh_PNT_C"/>
    <property type="match status" value="1"/>
</dbReference>
<dbReference type="SUPFAM" id="SSF51735">
    <property type="entry name" value="NAD(P)-binding Rossmann-fold domains"/>
    <property type="match status" value="1"/>
</dbReference>
<keyword evidence="3 5" id="KW-0560">Oxidoreductase</keyword>
<feature type="active site" description="Proton donor/acceptor" evidence="6">
    <location>
        <position position="272"/>
    </location>
</feature>
<dbReference type="GO" id="GO:0000166">
    <property type="term" value="F:nucleotide binding"/>
    <property type="evidence" value="ECO:0007669"/>
    <property type="project" value="UniProtKB-KW"/>
</dbReference>
<evidence type="ECO:0000256" key="4">
    <source>
        <dbReference type="ARBA" id="ARBA00023027"/>
    </source>
</evidence>
<evidence type="ECO:0000313" key="12">
    <source>
        <dbReference type="Proteomes" id="UP000267535"/>
    </source>
</evidence>
<dbReference type="EMBL" id="RQXV01000002">
    <property type="protein sequence ID" value="RRD00395.1"/>
    <property type="molecule type" value="Genomic_DNA"/>
</dbReference>
<dbReference type="OrthoDB" id="9804592at2"/>
<dbReference type="Proteomes" id="UP000267535">
    <property type="component" value="Unassembled WGS sequence"/>
</dbReference>
<dbReference type="PANTHER" id="PTHR42795:SF1">
    <property type="entry name" value="ALANINE DEHYDROGENASE"/>
    <property type="match status" value="1"/>
</dbReference>
<dbReference type="GO" id="GO:0000286">
    <property type="term" value="F:alanine dehydrogenase activity"/>
    <property type="evidence" value="ECO:0007669"/>
    <property type="project" value="UniProtKB-UniRule"/>
</dbReference>
<dbReference type="PANTHER" id="PTHR42795">
    <property type="entry name" value="ALANINE DEHYDROGENASE"/>
    <property type="match status" value="1"/>
</dbReference>
<feature type="binding site" evidence="7">
    <location>
        <position position="15"/>
    </location>
    <ligand>
        <name>substrate</name>
    </ligand>
</feature>
<sequence>MLIGIPKEIKNHEYRIGMTPAGVRELIENGHEVIVQRDGGTSIGLTNDQYEAAGAKLIDTPEEIFASADMIIKVKEPQPNECKMLRPGQLLFTYLHLAPDPDPEQTKLLVESDCVAVAYETVTDANRGLPLLAPMSEVAGRMAIQAGAHALEKAQGGLGVLLGGVPGVAPAKVTVIGGGVVGINAARMAMGLGADVTILDRSLPRLKELDAQYGPQLKTLYSSAESVEQEVINSDLVVGAVLIPGAAAPKLVTRAMLGKMKNGSVLVDVAIDQGGCFETSKATTHQEPTYEVDGVVHYCVANMPGGVARTSTFALTNATLPFALALANKGYKKALKDDAHLRNGLNVHRGTINFEAVANDLGYEYVPAEQAIAE</sequence>
<dbReference type="SMART" id="SM01002">
    <property type="entry name" value="AlaDh_PNT_C"/>
    <property type="match status" value="1"/>
</dbReference>
<organism evidence="11 12">
    <name type="scientific">Amphritea balenae</name>
    <dbReference type="NCBI Taxonomy" id="452629"/>
    <lineage>
        <taxon>Bacteria</taxon>
        <taxon>Pseudomonadati</taxon>
        <taxon>Pseudomonadota</taxon>
        <taxon>Gammaproteobacteria</taxon>
        <taxon>Oceanospirillales</taxon>
        <taxon>Oceanospirillaceae</taxon>
        <taxon>Amphritea</taxon>
    </lineage>
</organism>
<dbReference type="RefSeq" id="WP_124924976.1">
    <property type="nucleotide sequence ID" value="NZ_BMOH01000011.1"/>
</dbReference>
<protein>
    <recommendedName>
        <fullName evidence="2 5">Alanine dehydrogenase</fullName>
        <ecNumber evidence="2 5">1.4.1.1</ecNumber>
    </recommendedName>
</protein>
<proteinExistence type="inferred from homology"/>
<comment type="similarity">
    <text evidence="1 5">Belongs to the AlaDH/PNT family.</text>
</comment>
<dbReference type="GO" id="GO:0042853">
    <property type="term" value="P:L-alanine catabolic process"/>
    <property type="evidence" value="ECO:0007669"/>
    <property type="project" value="InterPro"/>
</dbReference>
<keyword evidence="8" id="KW-0547">Nucleotide-binding</keyword>
<dbReference type="EC" id="1.4.1.1" evidence="2 5"/>
<feature type="binding site" evidence="8">
    <location>
        <begin position="300"/>
        <end position="303"/>
    </location>
    <ligand>
        <name>NAD(+)</name>
        <dbReference type="ChEBI" id="CHEBI:57540"/>
    </ligand>
</feature>
<evidence type="ECO:0000256" key="6">
    <source>
        <dbReference type="PIRSR" id="PIRSR000183-1"/>
    </source>
</evidence>
<dbReference type="InterPro" id="IPR007886">
    <property type="entry name" value="AlaDH/PNT_N"/>
</dbReference>
<feature type="binding site" evidence="8">
    <location>
        <begin position="269"/>
        <end position="272"/>
    </location>
    <ligand>
        <name>NAD(+)</name>
        <dbReference type="ChEBI" id="CHEBI:57540"/>
    </ligand>
</feature>
<dbReference type="PIRSF" id="PIRSF000183">
    <property type="entry name" value="Alanine_dh"/>
    <property type="match status" value="1"/>
</dbReference>
<evidence type="ECO:0000259" key="9">
    <source>
        <dbReference type="SMART" id="SM01002"/>
    </source>
</evidence>
<name>A0A3P1STZ0_9GAMM</name>
<accession>A0A3P1STZ0</accession>
<dbReference type="InterPro" id="IPR008143">
    <property type="entry name" value="Ala_DH/PNT_CS2"/>
</dbReference>
<feature type="binding site" evidence="8">
    <location>
        <position position="222"/>
    </location>
    <ligand>
        <name>NAD(+)</name>
        <dbReference type="ChEBI" id="CHEBI:57540"/>
    </ligand>
</feature>
<evidence type="ECO:0000256" key="1">
    <source>
        <dbReference type="ARBA" id="ARBA00005689"/>
    </source>
</evidence>
<dbReference type="SUPFAM" id="SSF52283">
    <property type="entry name" value="Formate/glycerate dehydrogenase catalytic domain-like"/>
    <property type="match status" value="1"/>
</dbReference>
<feature type="binding site" evidence="8">
    <location>
        <position position="205"/>
    </location>
    <ligand>
        <name>NAD(+)</name>
        <dbReference type="ChEBI" id="CHEBI:57540"/>
    </ligand>
</feature>
<dbReference type="PROSITE" id="PS00837">
    <property type="entry name" value="ALADH_PNT_2"/>
    <property type="match status" value="1"/>
</dbReference>
<evidence type="ECO:0000259" key="10">
    <source>
        <dbReference type="SMART" id="SM01003"/>
    </source>
</evidence>
<keyword evidence="4 5" id="KW-0520">NAD</keyword>
<dbReference type="InterPro" id="IPR036291">
    <property type="entry name" value="NAD(P)-bd_dom_sf"/>
</dbReference>
<evidence type="ECO:0000256" key="8">
    <source>
        <dbReference type="PIRSR" id="PIRSR000183-3"/>
    </source>
</evidence>
<dbReference type="Pfam" id="PF05222">
    <property type="entry name" value="AlaDh_PNT_N"/>
    <property type="match status" value="1"/>
</dbReference>
<comment type="catalytic activity">
    <reaction evidence="5">
        <text>L-alanine + NAD(+) + H2O = pyruvate + NH4(+) + NADH + H(+)</text>
        <dbReference type="Rhea" id="RHEA:18405"/>
        <dbReference type="ChEBI" id="CHEBI:15361"/>
        <dbReference type="ChEBI" id="CHEBI:15377"/>
        <dbReference type="ChEBI" id="CHEBI:15378"/>
        <dbReference type="ChEBI" id="CHEBI:28938"/>
        <dbReference type="ChEBI" id="CHEBI:57540"/>
        <dbReference type="ChEBI" id="CHEBI:57945"/>
        <dbReference type="ChEBI" id="CHEBI:57972"/>
        <dbReference type="EC" id="1.4.1.1"/>
    </reaction>
</comment>
<feature type="domain" description="Alanine dehydrogenase/pyridine nucleotide transhydrogenase NAD(H)-binding" evidence="9">
    <location>
        <begin position="151"/>
        <end position="299"/>
    </location>
</feature>
<dbReference type="Gene3D" id="3.40.50.720">
    <property type="entry name" value="NAD(P)-binding Rossmann-like Domain"/>
    <property type="match status" value="2"/>
</dbReference>
<dbReference type="AlphaFoldDB" id="A0A3P1STZ0"/>
<dbReference type="NCBIfam" id="TIGR00518">
    <property type="entry name" value="alaDH"/>
    <property type="match status" value="1"/>
</dbReference>
<gene>
    <name evidence="11" type="primary">ald</name>
    <name evidence="11" type="ORF">EHS89_04690</name>
</gene>
<feature type="domain" description="Alanine dehydrogenase/pyridine nucleotide transhydrogenase N-terminal" evidence="10">
    <location>
        <begin position="4"/>
        <end position="139"/>
    </location>
</feature>
<evidence type="ECO:0000256" key="7">
    <source>
        <dbReference type="PIRSR" id="PIRSR000183-2"/>
    </source>
</evidence>
<evidence type="ECO:0000256" key="5">
    <source>
        <dbReference type="PIRNR" id="PIRNR000183"/>
    </source>
</evidence>
<evidence type="ECO:0000313" key="11">
    <source>
        <dbReference type="EMBL" id="RRD00395.1"/>
    </source>
</evidence>
<feature type="binding site" evidence="8">
    <location>
        <begin position="241"/>
        <end position="242"/>
    </location>
    <ligand>
        <name>NAD(+)</name>
        <dbReference type="ChEBI" id="CHEBI:57540"/>
    </ligand>
</feature>
<dbReference type="InterPro" id="IPR007698">
    <property type="entry name" value="AlaDH/PNT_NAD(H)-bd"/>
</dbReference>
<evidence type="ECO:0000256" key="3">
    <source>
        <dbReference type="ARBA" id="ARBA00023002"/>
    </source>
</evidence>